<evidence type="ECO:0000313" key="10">
    <source>
        <dbReference type="RefSeq" id="XP_030376063.1"/>
    </source>
</evidence>
<evidence type="ECO:0000256" key="4">
    <source>
        <dbReference type="ARBA" id="ARBA00022989"/>
    </source>
</evidence>
<feature type="transmembrane region" description="Helical" evidence="7">
    <location>
        <begin position="81"/>
        <end position="100"/>
    </location>
</feature>
<dbReference type="GeneID" id="115625220"/>
<keyword evidence="9" id="KW-1185">Reference proteome</keyword>
<dbReference type="OrthoDB" id="3936150at2759"/>
<feature type="transmembrane region" description="Helical" evidence="7">
    <location>
        <begin position="456"/>
        <end position="481"/>
    </location>
</feature>
<feature type="transmembrane region" description="Helical" evidence="7">
    <location>
        <begin position="488"/>
        <end position="511"/>
    </location>
</feature>
<dbReference type="PANTHER" id="PTHR23511">
    <property type="entry name" value="SYNAPTIC VESICLE GLYCOPROTEIN 2"/>
    <property type="match status" value="1"/>
</dbReference>
<feature type="compositionally biased region" description="Polar residues" evidence="6">
    <location>
        <begin position="1"/>
        <end position="10"/>
    </location>
</feature>
<evidence type="ECO:0000313" key="9">
    <source>
        <dbReference type="Proteomes" id="UP000504634"/>
    </source>
</evidence>
<feature type="region of interest" description="Disordered" evidence="6">
    <location>
        <begin position="1"/>
        <end position="20"/>
    </location>
</feature>
<reference evidence="10" key="1">
    <citation type="submission" date="2025-08" db="UniProtKB">
        <authorList>
            <consortium name="RefSeq"/>
        </authorList>
    </citation>
    <scope>IDENTIFICATION</scope>
    <source>
        <strain evidence="10">11010-0011.00</strain>
        <tissue evidence="10">Whole body</tissue>
    </source>
</reference>
<dbReference type="Gene3D" id="1.20.1250.20">
    <property type="entry name" value="MFS general substrate transporter like domains"/>
    <property type="match status" value="1"/>
</dbReference>
<dbReference type="Proteomes" id="UP000504634">
    <property type="component" value="Unplaced"/>
</dbReference>
<feature type="transmembrane region" description="Helical" evidence="7">
    <location>
        <begin position="209"/>
        <end position="228"/>
    </location>
</feature>
<dbReference type="InterPro" id="IPR020846">
    <property type="entry name" value="MFS_dom"/>
</dbReference>
<dbReference type="InterPro" id="IPR036259">
    <property type="entry name" value="MFS_trans_sf"/>
</dbReference>
<evidence type="ECO:0000256" key="5">
    <source>
        <dbReference type="ARBA" id="ARBA00023136"/>
    </source>
</evidence>
<dbReference type="InterPro" id="IPR011701">
    <property type="entry name" value="MFS"/>
</dbReference>
<evidence type="ECO:0000256" key="1">
    <source>
        <dbReference type="ARBA" id="ARBA00004141"/>
    </source>
</evidence>
<dbReference type="PROSITE" id="PS50850">
    <property type="entry name" value="MFS"/>
    <property type="match status" value="1"/>
</dbReference>
<dbReference type="AlphaFoldDB" id="A0A6J2TLQ4"/>
<evidence type="ECO:0000256" key="7">
    <source>
        <dbReference type="SAM" id="Phobius"/>
    </source>
</evidence>
<dbReference type="SUPFAM" id="SSF103473">
    <property type="entry name" value="MFS general substrate transporter"/>
    <property type="match status" value="1"/>
</dbReference>
<organism evidence="9 10">
    <name type="scientific">Drosophila lebanonensis</name>
    <name type="common">Fruit fly</name>
    <name type="synonym">Scaptodrosophila lebanonensis</name>
    <dbReference type="NCBI Taxonomy" id="7225"/>
    <lineage>
        <taxon>Eukaryota</taxon>
        <taxon>Metazoa</taxon>
        <taxon>Ecdysozoa</taxon>
        <taxon>Arthropoda</taxon>
        <taxon>Hexapoda</taxon>
        <taxon>Insecta</taxon>
        <taxon>Pterygota</taxon>
        <taxon>Neoptera</taxon>
        <taxon>Endopterygota</taxon>
        <taxon>Diptera</taxon>
        <taxon>Brachycera</taxon>
        <taxon>Muscomorpha</taxon>
        <taxon>Ephydroidea</taxon>
        <taxon>Drosophilidae</taxon>
        <taxon>Scaptodrosophila</taxon>
    </lineage>
</organism>
<dbReference type="Pfam" id="PF07690">
    <property type="entry name" value="MFS_1"/>
    <property type="match status" value="1"/>
</dbReference>
<dbReference type="GO" id="GO:0022857">
    <property type="term" value="F:transmembrane transporter activity"/>
    <property type="evidence" value="ECO:0007669"/>
    <property type="project" value="InterPro"/>
</dbReference>
<name>A0A6J2TLQ4_DROLE</name>
<feature type="domain" description="Major facilitator superfamily (MFS) profile" evidence="8">
    <location>
        <begin position="43"/>
        <end position="542"/>
    </location>
</feature>
<proteinExistence type="predicted"/>
<feature type="transmembrane region" description="Helical" evidence="7">
    <location>
        <begin position="431"/>
        <end position="450"/>
    </location>
</feature>
<feature type="transmembrane region" description="Helical" evidence="7">
    <location>
        <begin position="167"/>
        <end position="189"/>
    </location>
</feature>
<gene>
    <name evidence="10" type="primary">LOC115625220</name>
</gene>
<keyword evidence="2" id="KW-0813">Transport</keyword>
<sequence>MIENNNQSSDSKTKETDAVDSSAPVDFERAIEAAGFGLFNVILLLVSIPAAFASTFESSTMSFILPVAECDLHLTLTDKGVLNAVAYGGMTVSAIAWGYLADTKGRRKVLMYGFLVDAFCVFGSAISQNFAMLVIFKFLGGLVINGPAAVLYTYLTELHGAKHRSQVLLVLGMVMSAAQLALPLLAWGIFPREWDFEIFGFLNIHSWHVFLFVCGVPSLISGLILSILPESPRFLMSQGRNAEALQALQKIYVYNTRLPKETYPVKELVEEVPSRDANKDEVIYTIEAKAGHKKPHSRTFTESLRSGMKQVKPMFQKPLLGLSLHCYTMQFCILLSMNTIRLWLPQLFASMAEYEAFHANDGEKVSADICTILEYSINRTAETATDYESVCLEPKPISMDMYTNNIIISAVGFVSYFFAGGLMRALGGKRLLVYGLFISGILGMILYWSVNSLMTLIVSAAFITVSGIATVSLLGAVVALFPTSLRSLVVAIAMMCGRFGALSGNLLFPIFIQIGCIPPFLMVALVMLFAAMLAIFVPNPNKTEFS</sequence>
<protein>
    <submittedName>
        <fullName evidence="10">Synaptic vesicle glycoprotein 2C</fullName>
    </submittedName>
</protein>
<comment type="subcellular location">
    <subcellularLocation>
        <location evidence="1">Membrane</location>
        <topology evidence="1">Multi-pass membrane protein</topology>
    </subcellularLocation>
</comment>
<keyword evidence="4 7" id="KW-1133">Transmembrane helix</keyword>
<evidence type="ECO:0000256" key="3">
    <source>
        <dbReference type="ARBA" id="ARBA00022692"/>
    </source>
</evidence>
<accession>A0A6J2TLQ4</accession>
<evidence type="ECO:0000256" key="6">
    <source>
        <dbReference type="SAM" id="MobiDB-lite"/>
    </source>
</evidence>
<feature type="transmembrane region" description="Helical" evidence="7">
    <location>
        <begin position="133"/>
        <end position="155"/>
    </location>
</feature>
<feature type="transmembrane region" description="Helical" evidence="7">
    <location>
        <begin position="36"/>
        <end position="56"/>
    </location>
</feature>
<dbReference type="RefSeq" id="XP_030376063.1">
    <property type="nucleotide sequence ID" value="XM_030520203.1"/>
</dbReference>
<evidence type="ECO:0000259" key="8">
    <source>
        <dbReference type="PROSITE" id="PS50850"/>
    </source>
</evidence>
<feature type="transmembrane region" description="Helical" evidence="7">
    <location>
        <begin position="402"/>
        <end position="419"/>
    </location>
</feature>
<keyword evidence="5 7" id="KW-0472">Membrane</keyword>
<feature type="transmembrane region" description="Helical" evidence="7">
    <location>
        <begin position="109"/>
        <end position="127"/>
    </location>
</feature>
<feature type="transmembrane region" description="Helical" evidence="7">
    <location>
        <begin position="517"/>
        <end position="537"/>
    </location>
</feature>
<dbReference type="GO" id="GO:0016020">
    <property type="term" value="C:membrane"/>
    <property type="evidence" value="ECO:0007669"/>
    <property type="project" value="UniProtKB-SubCell"/>
</dbReference>
<dbReference type="PANTHER" id="PTHR23511:SF36">
    <property type="entry name" value="EG:BACR7A4.13 PROTEIN-RELATED"/>
    <property type="match status" value="1"/>
</dbReference>
<keyword evidence="3 7" id="KW-0812">Transmembrane</keyword>
<dbReference type="FunFam" id="1.20.1250.20:FF:000232">
    <property type="entry name" value="Organic cation/carnitine transporter 7"/>
    <property type="match status" value="1"/>
</dbReference>
<evidence type="ECO:0000256" key="2">
    <source>
        <dbReference type="ARBA" id="ARBA00022448"/>
    </source>
</evidence>